<keyword evidence="2" id="KW-1185">Reference proteome</keyword>
<dbReference type="EMBL" id="JAGTAR010000008">
    <property type="protein sequence ID" value="MBR8535253.1"/>
    <property type="molecule type" value="Genomic_DNA"/>
</dbReference>
<dbReference type="InterPro" id="IPR029033">
    <property type="entry name" value="His_PPase_superfam"/>
</dbReference>
<evidence type="ECO:0000313" key="1">
    <source>
        <dbReference type="EMBL" id="MBR8535253.1"/>
    </source>
</evidence>
<dbReference type="CDD" id="cd07040">
    <property type="entry name" value="HP"/>
    <property type="match status" value="1"/>
</dbReference>
<evidence type="ECO:0000313" key="2">
    <source>
        <dbReference type="Proteomes" id="UP000679220"/>
    </source>
</evidence>
<name>A0A941F354_9BACT</name>
<dbReference type="InterPro" id="IPR013078">
    <property type="entry name" value="His_Pase_superF_clade-1"/>
</dbReference>
<dbReference type="Gene3D" id="3.40.50.1240">
    <property type="entry name" value="Phosphoglycerate mutase-like"/>
    <property type="match status" value="1"/>
</dbReference>
<organism evidence="1 2">
    <name type="scientific">Carboxylicivirga sediminis</name>
    <dbReference type="NCBI Taxonomy" id="2006564"/>
    <lineage>
        <taxon>Bacteria</taxon>
        <taxon>Pseudomonadati</taxon>
        <taxon>Bacteroidota</taxon>
        <taxon>Bacteroidia</taxon>
        <taxon>Marinilabiliales</taxon>
        <taxon>Marinilabiliaceae</taxon>
        <taxon>Carboxylicivirga</taxon>
    </lineage>
</organism>
<dbReference type="Proteomes" id="UP000679220">
    <property type="component" value="Unassembled WGS sequence"/>
</dbReference>
<gene>
    <name evidence="1" type="ORF">KDU71_06760</name>
</gene>
<reference evidence="1" key="2">
    <citation type="submission" date="2021-04" db="EMBL/GenBank/DDBJ databases">
        <authorList>
            <person name="Zhang T."/>
            <person name="Zhang Y."/>
            <person name="Lu D."/>
            <person name="Zuo D."/>
            <person name="Du Z."/>
        </authorList>
    </citation>
    <scope>NUCLEOTIDE SEQUENCE</scope>
    <source>
        <strain evidence="1">JR1</strain>
    </source>
</reference>
<sequence length="167" mass="19111">MKTLILTRHAKTEQLGYMSSKSDFERELKPRGYNDSKLIADDLLQRNIIPDLLITSKAQRAEQTAAIFADTFNLDKSLMVHEQFLYDGYTTSELITYLGQYNHTCNIIMLVGHNPEIAMTAITLTDSDYLHFPTTGTIAITFNVNNWEDINAREGKIDWFVSPKMLK</sequence>
<reference evidence="1" key="1">
    <citation type="journal article" date="2018" name="Int. J. Syst. Evol. Microbiol.">
        <title>Carboxylicivirga sediminis sp. nov., isolated from coastal sediment.</title>
        <authorList>
            <person name="Wang F.Q."/>
            <person name="Ren L.H."/>
            <person name="Zou R.J."/>
            <person name="Sun Y.Z."/>
            <person name="Liu X.J."/>
            <person name="Jiang F."/>
            <person name="Liu L.J."/>
        </authorList>
    </citation>
    <scope>NUCLEOTIDE SEQUENCE</scope>
    <source>
        <strain evidence="1">JR1</strain>
    </source>
</reference>
<protein>
    <submittedName>
        <fullName evidence="1">Histidine phosphatase family protein</fullName>
    </submittedName>
</protein>
<dbReference type="RefSeq" id="WP_212189158.1">
    <property type="nucleotide sequence ID" value="NZ_JAGTAR010000008.1"/>
</dbReference>
<dbReference type="Pfam" id="PF00300">
    <property type="entry name" value="His_Phos_1"/>
    <property type="match status" value="1"/>
</dbReference>
<dbReference type="AlphaFoldDB" id="A0A941F354"/>
<comment type="caution">
    <text evidence="1">The sequence shown here is derived from an EMBL/GenBank/DDBJ whole genome shotgun (WGS) entry which is preliminary data.</text>
</comment>
<dbReference type="SUPFAM" id="SSF53254">
    <property type="entry name" value="Phosphoglycerate mutase-like"/>
    <property type="match status" value="1"/>
</dbReference>
<proteinExistence type="predicted"/>
<accession>A0A941F354</accession>